<dbReference type="AlphaFoldDB" id="A0A520XEX3"/>
<accession>A0A520XEX3</accession>
<keyword evidence="4 6" id="KW-1133">Transmembrane helix</keyword>
<evidence type="ECO:0000256" key="4">
    <source>
        <dbReference type="ARBA" id="ARBA00022989"/>
    </source>
</evidence>
<dbReference type="PANTHER" id="PTHR31272:SF4">
    <property type="entry name" value="CYTOCHROME C-TYPE BIOGENESIS PROTEIN HI_1454-RELATED"/>
    <property type="match status" value="1"/>
</dbReference>
<feature type="transmembrane region" description="Helical" evidence="6">
    <location>
        <begin position="53"/>
        <end position="76"/>
    </location>
</feature>
<evidence type="ECO:0000256" key="2">
    <source>
        <dbReference type="ARBA" id="ARBA00006143"/>
    </source>
</evidence>
<feature type="transmembrane region" description="Helical" evidence="6">
    <location>
        <begin position="96"/>
        <end position="117"/>
    </location>
</feature>
<comment type="similarity">
    <text evidence="2">Belongs to the DsbD family.</text>
</comment>
<organism evidence="8 9">
    <name type="scientific">Candidatus Acidulodesulfobacterium acidiphilum</name>
    <dbReference type="NCBI Taxonomy" id="2597224"/>
    <lineage>
        <taxon>Bacteria</taxon>
        <taxon>Deltaproteobacteria</taxon>
        <taxon>Candidatus Acidulodesulfobacterales</taxon>
        <taxon>Candidatus Acidulodesulfobacterium</taxon>
    </lineage>
</organism>
<feature type="transmembrane region" description="Helical" evidence="6">
    <location>
        <begin position="138"/>
        <end position="163"/>
    </location>
</feature>
<evidence type="ECO:0000313" key="9">
    <source>
        <dbReference type="Proteomes" id="UP000322454"/>
    </source>
</evidence>
<feature type="transmembrane region" description="Helical" evidence="6">
    <location>
        <begin position="210"/>
        <end position="231"/>
    </location>
</feature>
<reference evidence="8 9" key="1">
    <citation type="submission" date="2019-01" db="EMBL/GenBank/DDBJ databases">
        <title>Insights into ecological role of a new deltaproteobacterial order Candidatus Sinidesulfobacterales (Sva0485) by metagenomics and metatranscriptomics.</title>
        <authorList>
            <person name="Tan S."/>
            <person name="Liu J."/>
            <person name="Fang Y."/>
            <person name="Hedlund B."/>
            <person name="Lian Z.-H."/>
            <person name="Huang L.-Y."/>
            <person name="Li J.-T."/>
            <person name="Huang L.-N."/>
            <person name="Li W.-J."/>
            <person name="Jiang H.-C."/>
            <person name="Dong H.-L."/>
            <person name="Shu W.-S."/>
        </authorList>
    </citation>
    <scope>NUCLEOTIDE SEQUENCE [LARGE SCALE GENOMIC DNA]</scope>
    <source>
        <strain evidence="8">AP4</strain>
    </source>
</reference>
<comment type="subcellular location">
    <subcellularLocation>
        <location evidence="1">Membrane</location>
        <topology evidence="1">Multi-pass membrane protein</topology>
    </subcellularLocation>
</comment>
<evidence type="ECO:0000259" key="7">
    <source>
        <dbReference type="Pfam" id="PF02683"/>
    </source>
</evidence>
<comment type="caution">
    <text evidence="8">The sequence shown here is derived from an EMBL/GenBank/DDBJ whole genome shotgun (WGS) entry which is preliminary data.</text>
</comment>
<evidence type="ECO:0000256" key="5">
    <source>
        <dbReference type="ARBA" id="ARBA00023136"/>
    </source>
</evidence>
<dbReference type="EMBL" id="SHMQ01000006">
    <property type="protein sequence ID" value="RZV39728.1"/>
    <property type="molecule type" value="Genomic_DNA"/>
</dbReference>
<sequence length="242" mass="26280">MGLDLNITFVVAFFGGILAFFSPCVIPLIPGYISFISGVGMEGLISEKKDYKVILKVFIASISFVIGFSMIFVALGMGSETIFGNLLKSHLDLVRIVGGIVIIIFGLYCMGLFKIGFLNREVNFLPWKKKGGIIFGSVFLGIAFAVGWTPCIGPILASILLYTSMGASLAKSTELLSVFSIGLGIPFILTGIFITYFIAFFKKIKSHLNLFSKISGIFLILMGILTITGNFEAISQYIIGKF</sequence>
<protein>
    <submittedName>
        <fullName evidence="8">Cytochrome c biogenesis protein CcdA</fullName>
    </submittedName>
</protein>
<name>A0A520XEX3_9DELT</name>
<dbReference type="InterPro" id="IPR051790">
    <property type="entry name" value="Cytochrome_c-biogenesis_DsbD"/>
</dbReference>
<feature type="domain" description="Cytochrome C biogenesis protein transmembrane" evidence="7">
    <location>
        <begin position="8"/>
        <end position="224"/>
    </location>
</feature>
<feature type="transmembrane region" description="Helical" evidence="6">
    <location>
        <begin position="175"/>
        <end position="198"/>
    </location>
</feature>
<evidence type="ECO:0000313" key="8">
    <source>
        <dbReference type="EMBL" id="RZV39728.1"/>
    </source>
</evidence>
<evidence type="ECO:0000256" key="1">
    <source>
        <dbReference type="ARBA" id="ARBA00004141"/>
    </source>
</evidence>
<dbReference type="Pfam" id="PF02683">
    <property type="entry name" value="DsbD_TM"/>
    <property type="match status" value="1"/>
</dbReference>
<dbReference type="Proteomes" id="UP000322454">
    <property type="component" value="Unassembled WGS sequence"/>
</dbReference>
<evidence type="ECO:0000256" key="6">
    <source>
        <dbReference type="SAM" id="Phobius"/>
    </source>
</evidence>
<dbReference type="InterPro" id="IPR003834">
    <property type="entry name" value="Cyt_c_assmbl_TM_dom"/>
</dbReference>
<keyword evidence="5 6" id="KW-0472">Membrane</keyword>
<feature type="transmembrane region" description="Helical" evidence="6">
    <location>
        <begin position="6"/>
        <end position="33"/>
    </location>
</feature>
<proteinExistence type="inferred from homology"/>
<evidence type="ECO:0000256" key="3">
    <source>
        <dbReference type="ARBA" id="ARBA00022692"/>
    </source>
</evidence>
<keyword evidence="3 6" id="KW-0812">Transmembrane</keyword>
<dbReference type="GO" id="GO:0016020">
    <property type="term" value="C:membrane"/>
    <property type="evidence" value="ECO:0007669"/>
    <property type="project" value="UniProtKB-SubCell"/>
</dbReference>
<dbReference type="PANTHER" id="PTHR31272">
    <property type="entry name" value="CYTOCHROME C-TYPE BIOGENESIS PROTEIN HI_1454-RELATED"/>
    <property type="match status" value="1"/>
</dbReference>
<dbReference type="GO" id="GO:0017004">
    <property type="term" value="P:cytochrome complex assembly"/>
    <property type="evidence" value="ECO:0007669"/>
    <property type="project" value="InterPro"/>
</dbReference>
<gene>
    <name evidence="8" type="ORF">EVJ48_03315</name>
</gene>